<feature type="coiled-coil region" evidence="6">
    <location>
        <begin position="203"/>
        <end position="230"/>
    </location>
</feature>
<dbReference type="GO" id="GO:0017128">
    <property type="term" value="F:phospholipid scramblase activity"/>
    <property type="evidence" value="ECO:0007669"/>
    <property type="project" value="InterPro"/>
</dbReference>
<organism evidence="9 10">
    <name type="scientific">Pichia inconspicua</name>
    <dbReference type="NCBI Taxonomy" id="52247"/>
    <lineage>
        <taxon>Eukaryota</taxon>
        <taxon>Fungi</taxon>
        <taxon>Dikarya</taxon>
        <taxon>Ascomycota</taxon>
        <taxon>Saccharomycotina</taxon>
        <taxon>Pichiomycetes</taxon>
        <taxon>Pichiales</taxon>
        <taxon>Pichiaceae</taxon>
        <taxon>Pichia</taxon>
    </lineage>
</organism>
<dbReference type="EMBL" id="SELW01000391">
    <property type="protein sequence ID" value="TID28544.1"/>
    <property type="molecule type" value="Genomic_DNA"/>
</dbReference>
<comment type="similarity">
    <text evidence="1">Belongs to the peptidase C48 family.</text>
</comment>
<dbReference type="FunFam" id="3.30.310.130:FF:000008">
    <property type="entry name" value="Ubiquitin-like-specific protease 1"/>
    <property type="match status" value="1"/>
</dbReference>
<feature type="region of interest" description="Disordered" evidence="7">
    <location>
        <begin position="155"/>
        <end position="176"/>
    </location>
</feature>
<comment type="caution">
    <text evidence="9">The sequence shown here is derived from an EMBL/GenBank/DDBJ whole genome shotgun (WGS) entry which is preliminary data.</text>
</comment>
<reference evidence="9 10" key="1">
    <citation type="journal article" date="2019" name="Front. Genet.">
        <title>Whole-Genome Sequencing of the Opportunistic Yeast Pathogen Candida inconspicua Uncovers Its Hybrid Origin.</title>
        <authorList>
            <person name="Mixao V."/>
            <person name="Hansen A.P."/>
            <person name="Saus E."/>
            <person name="Boekhout T."/>
            <person name="Lass-Florl C."/>
            <person name="Gabaldon T."/>
        </authorList>
    </citation>
    <scope>NUCLEOTIDE SEQUENCE [LARGE SCALE GENOMIC DNA]</scope>
    <source>
        <strain evidence="9 10">CBS 180</strain>
    </source>
</reference>
<dbReference type="Gene3D" id="1.10.418.20">
    <property type="match status" value="1"/>
</dbReference>
<evidence type="ECO:0000256" key="2">
    <source>
        <dbReference type="ARBA" id="ARBA00005350"/>
    </source>
</evidence>
<evidence type="ECO:0000256" key="3">
    <source>
        <dbReference type="ARBA" id="ARBA00022670"/>
    </source>
</evidence>
<name>A0A4T0X1A4_9ASCO</name>
<dbReference type="OrthoDB" id="1939479at2759"/>
<keyword evidence="10" id="KW-1185">Reference proteome</keyword>
<evidence type="ECO:0000256" key="4">
    <source>
        <dbReference type="ARBA" id="ARBA00022801"/>
    </source>
</evidence>
<keyword evidence="3" id="KW-0645">Protease</keyword>
<feature type="domain" description="Ubiquitin-like protease family profile" evidence="8">
    <location>
        <begin position="383"/>
        <end position="551"/>
    </location>
</feature>
<dbReference type="InterPro" id="IPR038765">
    <property type="entry name" value="Papain-like_cys_pep_sf"/>
</dbReference>
<dbReference type="InterPro" id="IPR003653">
    <property type="entry name" value="Peptidase_C48_C"/>
</dbReference>
<gene>
    <name evidence="9" type="ORF">CANINC_002417</name>
</gene>
<evidence type="ECO:0000313" key="10">
    <source>
        <dbReference type="Proteomes" id="UP000307173"/>
    </source>
</evidence>
<dbReference type="GO" id="GO:0016929">
    <property type="term" value="F:deSUMOylase activity"/>
    <property type="evidence" value="ECO:0007669"/>
    <property type="project" value="TreeGrafter"/>
</dbReference>
<dbReference type="GO" id="GO:0016926">
    <property type="term" value="P:protein desumoylation"/>
    <property type="evidence" value="ECO:0007669"/>
    <property type="project" value="TreeGrafter"/>
</dbReference>
<evidence type="ECO:0000256" key="7">
    <source>
        <dbReference type="SAM" id="MobiDB-lite"/>
    </source>
</evidence>
<dbReference type="Gene3D" id="3.30.310.130">
    <property type="entry name" value="Ubiquitin-related"/>
    <property type="match status" value="1"/>
</dbReference>
<dbReference type="PANTHER" id="PTHR12606:SF141">
    <property type="entry name" value="GH15225P-RELATED"/>
    <property type="match status" value="1"/>
</dbReference>
<dbReference type="PANTHER" id="PTHR12606">
    <property type="entry name" value="SENTRIN/SUMO-SPECIFIC PROTEASE"/>
    <property type="match status" value="1"/>
</dbReference>
<dbReference type="GO" id="GO:0005634">
    <property type="term" value="C:nucleus"/>
    <property type="evidence" value="ECO:0007669"/>
    <property type="project" value="TreeGrafter"/>
</dbReference>
<keyword evidence="6" id="KW-0175">Coiled coil</keyword>
<evidence type="ECO:0000256" key="6">
    <source>
        <dbReference type="SAM" id="Coils"/>
    </source>
</evidence>
<dbReference type="SUPFAM" id="SSF54001">
    <property type="entry name" value="Cysteine proteinases"/>
    <property type="match status" value="1"/>
</dbReference>
<dbReference type="InterPro" id="IPR005552">
    <property type="entry name" value="Scramblase"/>
</dbReference>
<dbReference type="Pfam" id="PF03803">
    <property type="entry name" value="Scramblase"/>
    <property type="match status" value="1"/>
</dbReference>
<evidence type="ECO:0000259" key="8">
    <source>
        <dbReference type="PROSITE" id="PS50600"/>
    </source>
</evidence>
<dbReference type="Pfam" id="PF02902">
    <property type="entry name" value="Peptidase_C48"/>
    <property type="match status" value="1"/>
</dbReference>
<protein>
    <recommendedName>
        <fullName evidence="8">Ubiquitin-like protease family profile domain-containing protein</fullName>
    </recommendedName>
</protein>
<dbReference type="Proteomes" id="UP000307173">
    <property type="component" value="Unassembled WGS sequence"/>
</dbReference>
<keyword evidence="4" id="KW-0378">Hydrolase</keyword>
<dbReference type="AlphaFoldDB" id="A0A4T0X1A4"/>
<sequence length="1269" mass="143646">MNSSSGVSSYGFSNQYTFSNLPSFMTSKRNNEEKELNNHDKVELPFIPTRRFPVNNEFFSRLPSGPDREPHRRVWSAGSDHHGKLFNDRRNFVEKDEDEVVVDAQAEFVKLGENFISLILLLGKKSGLWVIWLLNLVFDFLVGKLRQIPDPLKREREVVEGKEEEEDKEREKEREREEKVVIAESTPVKEVVKEVNPLFQKKLRGVKSLREKLERAVESEEEESNGYKGEDRYGTHFYERPSKGVNLEACFMKSSMRESPIVSEEDLYSKAENIRNDLMMLSELGDNRKIESKPSFTRSTKRFEDLEWLIDEEEDYLNNLESTRLYQEYQKILGERKKMRQLVELKKMKDREEVKGLKREQVLEVEEIWEEPPNGSLIKRYGVNIEGRDILTLCDRHWLNDNIIDFYLQLVKEEIVNKKICTMHVFSTFFYTNLKDRGYEGVRRWAKRAKIDVSTIDYIFIPMNLNGTHWALSVVDNIRERIIYIDSLFSDGSEALELILNYMKEETRRVYGDGMNGKNYDLYTIDGNFECPNQENGFDCGVFVCTAVDYIARGKSLTYSQKDMGVIRRHKTTFKQATMSEVEAGDNNNTLNTISSHISELITTNDKCYSFLNNPSIIIKRPTNLNFKFVSYREPNVYELYNTKGELLGKLQERSEGVSGFLKRNVLPSIRSFTMDLIDNEGHVILTIHRGFTTALQRSDLKVSIPNEKGEETVIGESIHHLDILKKKYTLKAVSGKDGGELKEFGEIETELFQWKFPVYGKDRAIIAEVDRDFHDLKLELLSDSNVYIVKMDASAFKEGKSEYGPLRKRGLSLVEKAVVFASVTLTPVQEKAILGVDISLLDGEIADSTIERFKNPHFVDNVDNEFDYLILLKYLNSTSGGGSSGLEKLQMLPNRLPASCNLAAWAELDKLLLSVEDIGTTTTTTTTDTLKPLIANALALARVRTEEKKGDEKGKEIRKIVASIVETSDLASATRLLSHYNVAVPRDLLLPRGAQLSGSSSGSGGLGGLGSPHFLLLWARAVGAAGGAGGGNEGNEGNSDDGDDDPVVDVLPALFAFVNRVFPQDGEDEKQKKMKRVDTKLVAKSNEVKSDTCIGGPREKLKSLLHLNRSGGNGGNGGSNNYIVRNGDNSDNGDIVDVSTTDTKTLSFMWTTLAKALYHINITSALECIDEARKYTPKLHCDYLEAALRNDQTKLSNLIRTTPTTETNQHYATALLKLHSANPTNATLSRLQKLQENPIWSRHPGILIAIDKIAVNAWFGLFIDDIDY</sequence>
<comment type="similarity">
    <text evidence="2">Belongs to the phospholipid scramblase family.</text>
</comment>
<dbReference type="PROSITE" id="PS50600">
    <property type="entry name" value="ULP_PROTEASE"/>
    <property type="match status" value="1"/>
</dbReference>
<evidence type="ECO:0000313" key="9">
    <source>
        <dbReference type="EMBL" id="TID28544.1"/>
    </source>
</evidence>
<proteinExistence type="inferred from homology"/>
<evidence type="ECO:0000256" key="1">
    <source>
        <dbReference type="ARBA" id="ARBA00005234"/>
    </source>
</evidence>
<keyword evidence="5" id="KW-0788">Thiol protease</keyword>
<accession>A0A4T0X1A4</accession>
<dbReference type="GO" id="GO:0006508">
    <property type="term" value="P:proteolysis"/>
    <property type="evidence" value="ECO:0007669"/>
    <property type="project" value="UniProtKB-KW"/>
</dbReference>
<evidence type="ECO:0000256" key="5">
    <source>
        <dbReference type="ARBA" id="ARBA00022807"/>
    </source>
</evidence>
<dbReference type="STRING" id="52247.A0A4T0X1A4"/>